<dbReference type="EMBL" id="LS974622">
    <property type="protein sequence ID" value="CAG7869030.1"/>
    <property type="molecule type" value="Genomic_DNA"/>
</dbReference>
<evidence type="ECO:0000313" key="2">
    <source>
        <dbReference type="Proteomes" id="UP000694005"/>
    </source>
</evidence>
<organism evidence="1 2">
    <name type="scientific">Brassica campestris</name>
    <name type="common">Field mustard</name>
    <dbReference type="NCBI Taxonomy" id="3711"/>
    <lineage>
        <taxon>Eukaryota</taxon>
        <taxon>Viridiplantae</taxon>
        <taxon>Streptophyta</taxon>
        <taxon>Embryophyta</taxon>
        <taxon>Tracheophyta</taxon>
        <taxon>Spermatophyta</taxon>
        <taxon>Magnoliopsida</taxon>
        <taxon>eudicotyledons</taxon>
        <taxon>Gunneridae</taxon>
        <taxon>Pentapetalae</taxon>
        <taxon>rosids</taxon>
        <taxon>malvids</taxon>
        <taxon>Brassicales</taxon>
        <taxon>Brassicaceae</taxon>
        <taxon>Brassiceae</taxon>
        <taxon>Brassica</taxon>
    </lineage>
</organism>
<reference evidence="1 2" key="1">
    <citation type="submission" date="2021-07" db="EMBL/GenBank/DDBJ databases">
        <authorList>
            <consortium name="Genoscope - CEA"/>
            <person name="William W."/>
        </authorList>
    </citation>
    <scope>NUCLEOTIDE SEQUENCE [LARGE SCALE GENOMIC DNA]</scope>
</reference>
<proteinExistence type="predicted"/>
<accession>A0A8D9D1Q7</accession>
<name>A0A8D9D1Q7_BRACM</name>
<gene>
    <name evidence="1" type="ORF">BRAPAZ1V2_A06P12700.2</name>
</gene>
<dbReference type="AlphaFoldDB" id="A0A8D9D1Q7"/>
<dbReference type="Proteomes" id="UP000694005">
    <property type="component" value="Chromosome A06"/>
</dbReference>
<protein>
    <submittedName>
        <fullName evidence="1">Uncharacterized protein</fullName>
    </submittedName>
</protein>
<sequence length="68" mass="7602">MLTRDLQYMAQGVPSGMDLIWLFKVMQSDVNPHKTISVGIHVSLTIEIRGRVMLEKAMVSNEIGSKSI</sequence>
<dbReference type="Gramene" id="A06p12700.2_BraZ1">
    <property type="protein sequence ID" value="A06p12700.2_BraZ1.CDS"/>
    <property type="gene ID" value="A06g12700.2_BraZ1"/>
</dbReference>
<evidence type="ECO:0000313" key="1">
    <source>
        <dbReference type="EMBL" id="CAG7869030.1"/>
    </source>
</evidence>